<feature type="domain" description="HTH arsR-type" evidence="4">
    <location>
        <begin position="18"/>
        <end position="115"/>
    </location>
</feature>
<dbReference type="InterPro" id="IPR001845">
    <property type="entry name" value="HTH_ArsR_DNA-bd_dom"/>
</dbReference>
<dbReference type="PANTHER" id="PTHR43132:SF2">
    <property type="entry name" value="ARSENICAL RESISTANCE OPERON REPRESSOR ARSR-RELATED"/>
    <property type="match status" value="1"/>
</dbReference>
<keyword evidence="3" id="KW-0804">Transcription</keyword>
<dbReference type="PANTHER" id="PTHR43132">
    <property type="entry name" value="ARSENICAL RESISTANCE OPERON REPRESSOR ARSR-RELATED"/>
    <property type="match status" value="1"/>
</dbReference>
<dbReference type="GO" id="GO:0003677">
    <property type="term" value="F:DNA binding"/>
    <property type="evidence" value="ECO:0007669"/>
    <property type="project" value="UniProtKB-KW"/>
</dbReference>
<dbReference type="EMBL" id="JDVG02000574">
    <property type="protein sequence ID" value="KFB71228.1"/>
    <property type="molecule type" value="Genomic_DNA"/>
</dbReference>
<organism evidence="5 6">
    <name type="scientific">Candidatus Accumulibacter phosphatis</name>
    <dbReference type="NCBI Taxonomy" id="327160"/>
    <lineage>
        <taxon>Bacteria</taxon>
        <taxon>Pseudomonadati</taxon>
        <taxon>Pseudomonadota</taxon>
        <taxon>Betaproteobacteria</taxon>
        <taxon>Candidatus Accumulibacter</taxon>
    </lineage>
</organism>
<dbReference type="InterPro" id="IPR036390">
    <property type="entry name" value="WH_DNA-bd_sf"/>
</dbReference>
<dbReference type="InterPro" id="IPR011991">
    <property type="entry name" value="ArsR-like_HTH"/>
</dbReference>
<keyword evidence="1" id="KW-0805">Transcription regulation</keyword>
<gene>
    <name evidence="5" type="ORF">AW09_003641</name>
</gene>
<protein>
    <submittedName>
        <fullName evidence="5">Helix-turn-helix domain protein</fullName>
    </submittedName>
</protein>
<dbReference type="GO" id="GO:0003700">
    <property type="term" value="F:DNA-binding transcription factor activity"/>
    <property type="evidence" value="ECO:0007669"/>
    <property type="project" value="InterPro"/>
</dbReference>
<evidence type="ECO:0000313" key="5">
    <source>
        <dbReference type="EMBL" id="KFB71228.1"/>
    </source>
</evidence>
<comment type="caution">
    <text evidence="5">The sequence shown here is derived from an EMBL/GenBank/DDBJ whole genome shotgun (WGS) entry which is preliminary data.</text>
</comment>
<dbReference type="SUPFAM" id="SSF46785">
    <property type="entry name" value="Winged helix' DNA-binding domain"/>
    <property type="match status" value="1"/>
</dbReference>
<dbReference type="InterPro" id="IPR036388">
    <property type="entry name" value="WH-like_DNA-bd_sf"/>
</dbReference>
<dbReference type="PRINTS" id="PR00778">
    <property type="entry name" value="HTHARSR"/>
</dbReference>
<sequence>MPRLAANALRDRQYFGIVGTMTNTDAVTALAALAQDSRLAIFRLLVQSAPAGLTVGLIAEQLQLPAPTLSFHLKTLTHAGLVNTTQEGRFVRCHAALDRIDALLGFLTDNCCGGHPEICKPQP</sequence>
<reference evidence="5 6" key="1">
    <citation type="submission" date="2014-02" db="EMBL/GenBank/DDBJ databases">
        <title>Expanding our view of genomic diversity in Candidatus Accumulibacter clades.</title>
        <authorList>
            <person name="Skennerton C.T."/>
            <person name="Barr J.J."/>
            <person name="Slater F.R."/>
            <person name="Bond P.L."/>
            <person name="Tyson G.W."/>
        </authorList>
    </citation>
    <scope>NUCLEOTIDE SEQUENCE [LARGE SCALE GENOMIC DNA]</scope>
    <source>
        <strain evidence="6">BA-91</strain>
    </source>
</reference>
<dbReference type="Pfam" id="PF12840">
    <property type="entry name" value="HTH_20"/>
    <property type="match status" value="1"/>
</dbReference>
<evidence type="ECO:0000313" key="6">
    <source>
        <dbReference type="Proteomes" id="UP000020077"/>
    </source>
</evidence>
<evidence type="ECO:0000259" key="4">
    <source>
        <dbReference type="PROSITE" id="PS50987"/>
    </source>
</evidence>
<dbReference type="SMART" id="SM00418">
    <property type="entry name" value="HTH_ARSR"/>
    <property type="match status" value="1"/>
</dbReference>
<dbReference type="AlphaFoldDB" id="A0A080LSB3"/>
<dbReference type="PROSITE" id="PS50987">
    <property type="entry name" value="HTH_ARSR_2"/>
    <property type="match status" value="1"/>
</dbReference>
<dbReference type="Proteomes" id="UP000020077">
    <property type="component" value="Unassembled WGS sequence"/>
</dbReference>
<dbReference type="Gene3D" id="1.10.10.10">
    <property type="entry name" value="Winged helix-like DNA-binding domain superfamily/Winged helix DNA-binding domain"/>
    <property type="match status" value="1"/>
</dbReference>
<keyword evidence="2" id="KW-0238">DNA-binding</keyword>
<evidence type="ECO:0000256" key="1">
    <source>
        <dbReference type="ARBA" id="ARBA00023015"/>
    </source>
</evidence>
<proteinExistence type="predicted"/>
<dbReference type="InterPro" id="IPR051011">
    <property type="entry name" value="Metal_resp_trans_reg"/>
</dbReference>
<evidence type="ECO:0000256" key="3">
    <source>
        <dbReference type="ARBA" id="ARBA00023163"/>
    </source>
</evidence>
<dbReference type="CDD" id="cd00090">
    <property type="entry name" value="HTH_ARSR"/>
    <property type="match status" value="1"/>
</dbReference>
<evidence type="ECO:0000256" key="2">
    <source>
        <dbReference type="ARBA" id="ARBA00023125"/>
    </source>
</evidence>
<accession>A0A080LSB3</accession>
<name>A0A080LSB3_9PROT</name>
<dbReference type="NCBIfam" id="NF033788">
    <property type="entry name" value="HTH_metalloreg"/>
    <property type="match status" value="1"/>
</dbReference>